<keyword evidence="4" id="KW-1185">Reference proteome</keyword>
<reference evidence="2" key="1">
    <citation type="journal article" date="2017" name="Genome Announc.">
        <title>High-Quality Whole-Genome Sequences of the Oligo-Mouse-Microbiota Bacterial Community.</title>
        <authorList>
            <person name="Garzetti D."/>
            <person name="Brugiroux S."/>
            <person name="Bunk B."/>
            <person name="Pukall R."/>
            <person name="McCoy K.D."/>
            <person name="Macpherson A.J."/>
            <person name="Stecher B."/>
        </authorList>
    </citation>
    <scope>NUCLEOTIDE SEQUENCE</scope>
    <source>
        <strain evidence="2">KB18</strain>
    </source>
</reference>
<dbReference type="KEGG" id="amur:ADH66_02515"/>
<proteinExistence type="predicted"/>
<dbReference type="EMBL" id="CP065321">
    <property type="protein sequence ID" value="QQR28923.1"/>
    <property type="molecule type" value="Genomic_DNA"/>
</dbReference>
<sequence>MNREIKRRRAQGGYYMDHPNTESFTCKACGHLVTPEEAGTQHRNHCPNCLSSLHVDNEPGDRAADCGGVMEPISVWVRNNGEWAIIHRCKRCGALSSNRVAADDNPLKLMSIALRPLAEPPFPIERIKELSDLLAGEQDPEDE</sequence>
<evidence type="ECO:0000259" key="1">
    <source>
        <dbReference type="Pfam" id="PF12647"/>
    </source>
</evidence>
<protein>
    <submittedName>
        <fullName evidence="3">RNHCP domain-containing protein</fullName>
    </submittedName>
</protein>
<evidence type="ECO:0000313" key="4">
    <source>
        <dbReference type="Proteomes" id="UP000196710"/>
    </source>
</evidence>
<evidence type="ECO:0000313" key="5">
    <source>
        <dbReference type="Proteomes" id="UP000596035"/>
    </source>
</evidence>
<organism evidence="3 5">
    <name type="scientific">Acutalibacter muris</name>
    <dbReference type="NCBI Taxonomy" id="1796620"/>
    <lineage>
        <taxon>Bacteria</taxon>
        <taxon>Bacillati</taxon>
        <taxon>Bacillota</taxon>
        <taxon>Clostridia</taxon>
        <taxon>Eubacteriales</taxon>
        <taxon>Acutalibacteraceae</taxon>
        <taxon>Acutalibacter</taxon>
    </lineage>
</organism>
<name>A0A1Z2XMG2_9FIRM</name>
<dbReference type="RefSeq" id="WP_066536075.1">
    <property type="nucleotide sequence ID" value="NZ_CAJTCQ010000002.1"/>
</dbReference>
<dbReference type="Pfam" id="PF12647">
    <property type="entry name" value="RNHCP"/>
    <property type="match status" value="1"/>
</dbReference>
<evidence type="ECO:0000313" key="2">
    <source>
        <dbReference type="EMBL" id="ASB39629.1"/>
    </source>
</evidence>
<accession>A0A1Z2XMG2</accession>
<dbReference type="EMBL" id="CP021422">
    <property type="protein sequence ID" value="ASB39629.1"/>
    <property type="molecule type" value="Genomic_DNA"/>
</dbReference>
<feature type="domain" description="RNHCP" evidence="1">
    <location>
        <begin position="22"/>
        <end position="110"/>
    </location>
</feature>
<reference evidence="4" key="2">
    <citation type="submission" date="2017-05" db="EMBL/GenBank/DDBJ databases">
        <title>Improved OligoMM genomes.</title>
        <authorList>
            <person name="Garzetti D."/>
        </authorList>
    </citation>
    <scope>NUCLEOTIDE SEQUENCE [LARGE SCALE GENOMIC DNA]</scope>
    <source>
        <strain evidence="4">KB18</strain>
    </source>
</reference>
<dbReference type="Proteomes" id="UP000196710">
    <property type="component" value="Chromosome"/>
</dbReference>
<gene>
    <name evidence="2" type="ORF">ADH66_02515</name>
    <name evidence="3" type="ORF">I5Q82_12565</name>
</gene>
<reference evidence="3 5" key="3">
    <citation type="submission" date="2020-11" db="EMBL/GenBank/DDBJ databases">
        <title>Closed and high quality bacterial genomes of the OMM12 community.</title>
        <authorList>
            <person name="Marbouty M."/>
            <person name="Lamy-Besnier Q."/>
            <person name="Debarbieux L."/>
            <person name="Koszul R."/>
        </authorList>
    </citation>
    <scope>NUCLEOTIDE SEQUENCE [LARGE SCALE GENOMIC DNA]</scope>
    <source>
        <strain evidence="3 5">KB18</strain>
    </source>
</reference>
<dbReference type="Proteomes" id="UP000596035">
    <property type="component" value="Chromosome"/>
</dbReference>
<evidence type="ECO:0000313" key="3">
    <source>
        <dbReference type="EMBL" id="QQR28923.1"/>
    </source>
</evidence>
<dbReference type="AlphaFoldDB" id="A0A1Z2XMG2"/>
<dbReference type="InterPro" id="IPR024439">
    <property type="entry name" value="RNHCP"/>
</dbReference>